<sequence length="178" mass="19983">MKATNQFKLLLIGGLLVTGAATAGDAMPENPVTEDGVVSITWQNPKDYTDIRSANMKKSRYERQLFETLTRNLNKEASKLLKPGQQLRMTVTNLDLAGDMRPTFGATPNDIRVVKPVYPPRMSFSYQILEGEQVIMAGDEKLTDLGFMDSMPNISNKPYMYETKMLNDWLDKTLKPGS</sequence>
<comment type="caution">
    <text evidence="2">The sequence shown here is derived from an EMBL/GenBank/DDBJ whole genome shotgun (WGS) entry which is preliminary data.</text>
</comment>
<evidence type="ECO:0000313" key="2">
    <source>
        <dbReference type="EMBL" id="NMH66848.1"/>
    </source>
</evidence>
<dbReference type="Proteomes" id="UP000737113">
    <property type="component" value="Unassembled WGS sequence"/>
</dbReference>
<reference evidence="2" key="1">
    <citation type="submission" date="2020-04" db="EMBL/GenBank/DDBJ databases">
        <title>Description of Shewanella salipaludis sp. nov., isolated from a salt marsh.</title>
        <authorList>
            <person name="Park S."/>
            <person name="Yoon J.-H."/>
        </authorList>
    </citation>
    <scope>NUCLEOTIDE SEQUENCE</scope>
    <source>
        <strain evidence="2">SHSM-M6</strain>
    </source>
</reference>
<feature type="signal peptide" evidence="1">
    <location>
        <begin position="1"/>
        <end position="23"/>
    </location>
</feature>
<dbReference type="InterPro" id="IPR021557">
    <property type="entry name" value="DUF3016"/>
</dbReference>
<feature type="chain" id="PRO_5037195669" evidence="1">
    <location>
        <begin position="24"/>
        <end position="178"/>
    </location>
</feature>
<dbReference type="RefSeq" id="WP_169565575.1">
    <property type="nucleotide sequence ID" value="NZ_JAAXYH010000017.1"/>
</dbReference>
<proteinExistence type="predicted"/>
<evidence type="ECO:0000313" key="3">
    <source>
        <dbReference type="Proteomes" id="UP000737113"/>
    </source>
</evidence>
<keyword evidence="1" id="KW-0732">Signal</keyword>
<organism evidence="2 3">
    <name type="scientific">Shewanella salipaludis</name>
    <dbReference type="NCBI Taxonomy" id="2723052"/>
    <lineage>
        <taxon>Bacteria</taxon>
        <taxon>Pseudomonadati</taxon>
        <taxon>Pseudomonadota</taxon>
        <taxon>Gammaproteobacteria</taxon>
        <taxon>Alteromonadales</taxon>
        <taxon>Shewanellaceae</taxon>
        <taxon>Shewanella</taxon>
    </lineage>
</organism>
<protein>
    <submittedName>
        <fullName evidence="2">DUF3016 domain-containing protein</fullName>
    </submittedName>
</protein>
<accession>A0A972JK65</accession>
<dbReference type="Pfam" id="PF11454">
    <property type="entry name" value="DUF3016"/>
    <property type="match status" value="1"/>
</dbReference>
<keyword evidence="3" id="KW-1185">Reference proteome</keyword>
<name>A0A972JK65_9GAMM</name>
<dbReference type="EMBL" id="JAAXYH010000017">
    <property type="protein sequence ID" value="NMH66848.1"/>
    <property type="molecule type" value="Genomic_DNA"/>
</dbReference>
<gene>
    <name evidence="2" type="ORF">HC757_16945</name>
</gene>
<dbReference type="AlphaFoldDB" id="A0A972JK65"/>
<evidence type="ECO:0000256" key="1">
    <source>
        <dbReference type="SAM" id="SignalP"/>
    </source>
</evidence>